<evidence type="ECO:0000313" key="2">
    <source>
        <dbReference type="Proteomes" id="UP000076063"/>
    </source>
</evidence>
<protein>
    <submittedName>
        <fullName evidence="1">Phage antitermination protein Q</fullName>
    </submittedName>
</protein>
<dbReference type="InterPro" id="IPR010455">
    <property type="entry name" value="Phage_82_GpQ"/>
</dbReference>
<comment type="caution">
    <text evidence="1">The sequence shown here is derived from an EMBL/GenBank/DDBJ whole genome shotgun (WGS) entry which is preliminary data.</text>
</comment>
<sequence>MTAAMYERVRNYFVDAGLTTGFIVQLLAWDDTTKLIDAFIVFRPNGGTDIRNDLGYGFELDCGYQTEICRYVWEKYAKRLVEEKLQKRVKQRIVSLVWLAVQDVAVKNKNPSYREYACIALAGMASVNRSTWSRVYSEHWMKLKEMIEELDFVSLAKIEYLSPKKI</sequence>
<evidence type="ECO:0000313" key="1">
    <source>
        <dbReference type="EMBL" id="CZY10574.1"/>
    </source>
</evidence>
<dbReference type="InterPro" id="IPR056950">
    <property type="entry name" value="Phage_tail_terminator_3"/>
</dbReference>
<accession>A0A822X5I3</accession>
<dbReference type="Pfam" id="PF23842">
    <property type="entry name" value="Phage_tail_terminator_3"/>
    <property type="match status" value="1"/>
</dbReference>
<dbReference type="EMBL" id="FJZI01000015">
    <property type="protein sequence ID" value="CZY10574.1"/>
    <property type="molecule type" value="Genomic_DNA"/>
</dbReference>
<dbReference type="Pfam" id="PF06323">
    <property type="entry name" value="Phage_antiter_Q"/>
    <property type="match status" value="1"/>
</dbReference>
<reference evidence="1 2" key="1">
    <citation type="submission" date="2016-03" db="EMBL/GenBank/DDBJ databases">
        <authorList>
            <consortium name="Pathogen Informatics"/>
        </authorList>
    </citation>
    <scope>NUCLEOTIDE SEQUENCE [LARGE SCALE GENOMIC DNA]</scope>
    <source>
        <strain evidence="2">e1527</strain>
    </source>
</reference>
<organism evidence="1 2">
    <name type="scientific">Enterobacter bugandensis</name>
    <dbReference type="NCBI Taxonomy" id="881260"/>
    <lineage>
        <taxon>Bacteria</taxon>
        <taxon>Pseudomonadati</taxon>
        <taxon>Pseudomonadota</taxon>
        <taxon>Gammaproteobacteria</taxon>
        <taxon>Enterobacterales</taxon>
        <taxon>Enterobacteriaceae</taxon>
        <taxon>Enterobacter</taxon>
    </lineage>
</organism>
<proteinExistence type="predicted"/>
<dbReference type="Proteomes" id="UP000076063">
    <property type="component" value="Unassembled WGS sequence"/>
</dbReference>
<dbReference type="AlphaFoldDB" id="A0A822X5I3"/>
<name>A0A822X5I3_9ENTR</name>
<gene>
    <name evidence="1" type="ORF">SAMEA2273372_04233</name>
</gene>